<comment type="subcellular location">
    <subcellularLocation>
        <location evidence="6">Cell membrane</location>
        <topology evidence="6">Multi-pass membrane protein</topology>
    </subcellularLocation>
    <subcellularLocation>
        <location evidence="1">Membrane</location>
        <topology evidence="1">Multi-pass membrane protein</topology>
    </subcellularLocation>
</comment>
<dbReference type="GO" id="GO:0005886">
    <property type="term" value="C:plasma membrane"/>
    <property type="evidence" value="ECO:0007669"/>
    <property type="project" value="UniProtKB-SubCell"/>
</dbReference>
<evidence type="ECO:0000313" key="9">
    <source>
        <dbReference type="Proteomes" id="UP001152747"/>
    </source>
</evidence>
<proteinExistence type="inferred from homology"/>
<keyword evidence="6" id="KW-0407">Ion channel</keyword>
<dbReference type="GO" id="GO:0034707">
    <property type="term" value="C:chloride channel complex"/>
    <property type="evidence" value="ECO:0007669"/>
    <property type="project" value="UniProtKB-KW"/>
</dbReference>
<feature type="transmembrane region" description="Helical" evidence="6">
    <location>
        <begin position="241"/>
        <end position="265"/>
    </location>
</feature>
<dbReference type="GO" id="GO:0005254">
    <property type="term" value="F:chloride channel activity"/>
    <property type="evidence" value="ECO:0007669"/>
    <property type="project" value="UniProtKB-KW"/>
</dbReference>
<protein>
    <recommendedName>
        <fullName evidence="6">Bestrophin homolog</fullName>
    </recommendedName>
</protein>
<dbReference type="PANTHER" id="PTHR10736">
    <property type="entry name" value="BESTROPHIN"/>
    <property type="match status" value="1"/>
</dbReference>
<evidence type="ECO:0000256" key="2">
    <source>
        <dbReference type="ARBA" id="ARBA00022692"/>
    </source>
</evidence>
<evidence type="ECO:0000256" key="5">
    <source>
        <dbReference type="ARBA" id="ARBA00034769"/>
    </source>
</evidence>
<feature type="transmembrane region" description="Helical" evidence="6">
    <location>
        <begin position="73"/>
        <end position="90"/>
    </location>
</feature>
<dbReference type="AlphaFoldDB" id="A0A9P1N501"/>
<feature type="transmembrane region" description="Helical" evidence="6">
    <location>
        <begin position="32"/>
        <end position="53"/>
    </location>
</feature>
<comment type="function">
    <text evidence="6">Forms chloride channels.</text>
</comment>
<dbReference type="Proteomes" id="UP001152747">
    <property type="component" value="Unassembled WGS sequence"/>
</dbReference>
<evidence type="ECO:0000256" key="4">
    <source>
        <dbReference type="ARBA" id="ARBA00023136"/>
    </source>
</evidence>
<keyword evidence="6" id="KW-0869">Chloride channel</keyword>
<keyword evidence="2 6" id="KW-0812">Transmembrane</keyword>
<keyword evidence="6" id="KW-0868">Chloride</keyword>
<evidence type="ECO:0000256" key="7">
    <source>
        <dbReference type="SAM" id="MobiDB-lite"/>
    </source>
</evidence>
<evidence type="ECO:0000256" key="6">
    <source>
        <dbReference type="RuleBase" id="RU363126"/>
    </source>
</evidence>
<name>A0A9P1N501_9PELO</name>
<dbReference type="OrthoDB" id="201595at2759"/>
<dbReference type="InterPro" id="IPR021134">
    <property type="entry name" value="Bestrophin-like"/>
</dbReference>
<evidence type="ECO:0000256" key="3">
    <source>
        <dbReference type="ARBA" id="ARBA00022989"/>
    </source>
</evidence>
<keyword evidence="6" id="KW-0813">Transport</keyword>
<comment type="caution">
    <text evidence="8">The sequence shown here is derived from an EMBL/GenBank/DDBJ whole genome shotgun (WGS) entry which is preliminary data.</text>
</comment>
<dbReference type="Pfam" id="PF01062">
    <property type="entry name" value="Bestrophin"/>
    <property type="match status" value="1"/>
</dbReference>
<keyword evidence="6" id="KW-1003">Cell membrane</keyword>
<dbReference type="InterPro" id="IPR000615">
    <property type="entry name" value="Bestrophin"/>
</dbReference>
<feature type="compositionally biased region" description="Polar residues" evidence="7">
    <location>
        <begin position="462"/>
        <end position="471"/>
    </location>
</feature>
<feature type="region of interest" description="Disordered" evidence="7">
    <location>
        <begin position="414"/>
        <end position="471"/>
    </location>
</feature>
<keyword evidence="3 6" id="KW-1133">Transmembrane helix</keyword>
<comment type="similarity">
    <text evidence="5 6">Belongs to the anion channel-forming bestrophin (TC 1.A.46) family. Calcium-sensitive chloride channel subfamily.</text>
</comment>
<reference evidence="8" key="1">
    <citation type="submission" date="2022-11" db="EMBL/GenBank/DDBJ databases">
        <authorList>
            <person name="Kikuchi T."/>
        </authorList>
    </citation>
    <scope>NUCLEOTIDE SEQUENCE</scope>
    <source>
        <strain evidence="8">PS1010</strain>
    </source>
</reference>
<evidence type="ECO:0000313" key="8">
    <source>
        <dbReference type="EMBL" id="CAI5450099.1"/>
    </source>
</evidence>
<organism evidence="8 9">
    <name type="scientific">Caenorhabditis angaria</name>
    <dbReference type="NCBI Taxonomy" id="860376"/>
    <lineage>
        <taxon>Eukaryota</taxon>
        <taxon>Metazoa</taxon>
        <taxon>Ecdysozoa</taxon>
        <taxon>Nematoda</taxon>
        <taxon>Chromadorea</taxon>
        <taxon>Rhabditida</taxon>
        <taxon>Rhabditina</taxon>
        <taxon>Rhabditomorpha</taxon>
        <taxon>Rhabditoidea</taxon>
        <taxon>Rhabditidae</taxon>
        <taxon>Peloderinae</taxon>
        <taxon>Caenorhabditis</taxon>
    </lineage>
</organism>
<keyword evidence="9" id="KW-1185">Reference proteome</keyword>
<evidence type="ECO:0000256" key="1">
    <source>
        <dbReference type="ARBA" id="ARBA00004141"/>
    </source>
</evidence>
<dbReference type="PANTHER" id="PTHR10736:SF58">
    <property type="entry name" value="BESTROPHIN HOMOLOG-RELATED"/>
    <property type="match status" value="1"/>
</dbReference>
<keyword evidence="4 6" id="KW-0472">Membrane</keyword>
<dbReference type="EMBL" id="CANHGI010000005">
    <property type="protein sequence ID" value="CAI5450099.1"/>
    <property type="molecule type" value="Genomic_DNA"/>
</dbReference>
<gene>
    <name evidence="8" type="ORF">CAMP_LOCUS12736</name>
</gene>
<accession>A0A9P1N501</accession>
<keyword evidence="6" id="KW-0406">Ion transport</keyword>
<feature type="transmembrane region" description="Helical" evidence="6">
    <location>
        <begin position="277"/>
        <end position="297"/>
    </location>
</feature>
<sequence length="471" mass="54178">MTVSYNLDVSSVSSFTFLKLLGRWRGSIFKSVYLELIGWILAYYAVHAVYRFLLSENAQSSFENAAKHLDSRLVYIPLTFMLGFFVTIVIDRWRNILQNMHFIENTAISISSYIRGQEPEARMIRRNSIRYLVLSQVLVFRDISMRVRRRFPNLESLIEAGFILENELELIKNYKFAYNKYWMPINWATTLISRCFYNEKNVYARKYIDAAPQLNQIILAIREFRGSLDMMSKYDWVPIPIAYPQVVFLAVRVYFLICLFSRQFFVAAPKIENSNFQNAWIFPLMTVLEFVFFVGWMKVAEALLNPLGEDDDDLECNWLIDKNIAIGMAMVDDHHDSAPPLGSSDLFMNPAWRPVYSAETADEAPQKNCVGSAAYVELLRDNEKVQMVPVEAQNETIHKTSTAGLIRRKLTSAFGDAEKRRSNSPYTPSPKPDTVIFKYPNLPCLDEEAGGGDGLKIDRKFATSSNSKDDD</sequence>